<sequence>MSVFVGVSERNRVGCIGRNRCGVYGCPIASRGVIVAVTVVLEWFVNPLVKSTVTLVTHSSTPPLFGRGLQPGSPLSAITVVCSSASSKVCVSAMLRNSLFLRKRSGSLRTSHPTPGGMSSTTRTEAGGFFVSGVTISLLRCGAATLVLFLPSSIVSPIRVKALGYGQVPVWWGGQCGGVSGQGC</sequence>
<reference evidence="3 4" key="2">
    <citation type="submission" date="2017-02" db="EMBL/GenBank/DDBJ databases">
        <title>Prevalence of linear plasmids in Propionibacterium acnes isolates obtained from cancerous prostatic tissue.</title>
        <authorList>
            <person name="Davidsson S."/>
            <person name="Bruggemann H."/>
        </authorList>
    </citation>
    <scope>NUCLEOTIDE SEQUENCE [LARGE SCALE GENOMIC DNA]</scope>
    <source>
        <strain evidence="3 4">09-9</strain>
    </source>
</reference>
<dbReference type="AlphaFoldDB" id="A0A8B2VJA7"/>
<evidence type="ECO:0000313" key="2">
    <source>
        <dbReference type="EMBL" id="PGF36736.1"/>
    </source>
</evidence>
<dbReference type="GeneID" id="92857250"/>
<evidence type="ECO:0000313" key="3">
    <source>
        <dbReference type="EMBL" id="PHJ27584.1"/>
    </source>
</evidence>
<dbReference type="RefSeq" id="WP_002518897.1">
    <property type="nucleotide sequence ID" value="NZ_AP022844.1"/>
</dbReference>
<reference evidence="1 6" key="3">
    <citation type="submission" date="2018-08" db="EMBL/GenBank/DDBJ databases">
        <title>Genome sequencing of Cutibacterium acnes KCOM 1315.</title>
        <authorList>
            <person name="Kook J.-K."/>
            <person name="Park S.-N."/>
            <person name="Lim Y.K."/>
        </authorList>
    </citation>
    <scope>NUCLEOTIDE SEQUENCE [LARGE SCALE GENOMIC DNA]</scope>
    <source>
        <strain evidence="1 6">KCOM 1315</strain>
    </source>
</reference>
<dbReference type="EMBL" id="CP031442">
    <property type="protein sequence ID" value="AXM05902.1"/>
    <property type="molecule type" value="Genomic_DNA"/>
</dbReference>
<dbReference type="Proteomes" id="UP000226191">
    <property type="component" value="Unassembled WGS sequence"/>
</dbReference>
<gene>
    <name evidence="3" type="ORF">APS60_06580</name>
    <name evidence="2" type="ORF">B1B09_03800</name>
    <name evidence="1" type="ORF">DXN06_01065</name>
</gene>
<evidence type="ECO:0000313" key="4">
    <source>
        <dbReference type="Proteomes" id="UP000223982"/>
    </source>
</evidence>
<dbReference type="EMBL" id="LKVB01000004">
    <property type="protein sequence ID" value="PHJ27584.1"/>
    <property type="molecule type" value="Genomic_DNA"/>
</dbReference>
<accession>A0A8B2VJA7</accession>
<reference evidence="2 5" key="1">
    <citation type="submission" date="2017-02" db="EMBL/GenBank/DDBJ databases">
        <title>Prevalence of linear plasmids in Cutibacterium acnes isolates obtained from cancerous prostatic tissue.</title>
        <authorList>
            <person name="Davidsson S."/>
            <person name="Bruggemann H."/>
        </authorList>
    </citation>
    <scope>NUCLEOTIDE SEQUENCE [LARGE SCALE GENOMIC DNA]</scope>
    <source>
        <strain evidence="2 5">11-78</strain>
    </source>
</reference>
<dbReference type="Proteomes" id="UP000223982">
    <property type="component" value="Unassembled WGS sequence"/>
</dbReference>
<name>A0A8B2VJA7_CUTAC</name>
<protein>
    <submittedName>
        <fullName evidence="3">Uncharacterized protein</fullName>
    </submittedName>
</protein>
<dbReference type="Proteomes" id="UP000256621">
    <property type="component" value="Chromosome"/>
</dbReference>
<organism evidence="3 4">
    <name type="scientific">Cutibacterium acnes</name>
    <name type="common">Propionibacterium acnes</name>
    <dbReference type="NCBI Taxonomy" id="1747"/>
    <lineage>
        <taxon>Bacteria</taxon>
        <taxon>Bacillati</taxon>
        <taxon>Actinomycetota</taxon>
        <taxon>Actinomycetes</taxon>
        <taxon>Propionibacteriales</taxon>
        <taxon>Propionibacteriaceae</taxon>
        <taxon>Cutibacterium</taxon>
    </lineage>
</organism>
<evidence type="ECO:0000313" key="5">
    <source>
        <dbReference type="Proteomes" id="UP000226191"/>
    </source>
</evidence>
<dbReference type="EMBL" id="MVCE01000001">
    <property type="protein sequence ID" value="PGF36736.1"/>
    <property type="molecule type" value="Genomic_DNA"/>
</dbReference>
<evidence type="ECO:0000313" key="6">
    <source>
        <dbReference type="Proteomes" id="UP000256621"/>
    </source>
</evidence>
<evidence type="ECO:0000313" key="1">
    <source>
        <dbReference type="EMBL" id="AXM05902.1"/>
    </source>
</evidence>
<proteinExistence type="predicted"/>